<feature type="transmembrane region" description="Helical" evidence="6">
    <location>
        <begin position="94"/>
        <end position="113"/>
    </location>
</feature>
<dbReference type="PANTHER" id="PTHR30569:SF0">
    <property type="entry name" value="CYTOSINE PERMEASE"/>
    <property type="match status" value="1"/>
</dbReference>
<organism evidence="7 8">
    <name type="scientific">Flammeovirga yaeyamensis</name>
    <dbReference type="NCBI Taxonomy" id="367791"/>
    <lineage>
        <taxon>Bacteria</taxon>
        <taxon>Pseudomonadati</taxon>
        <taxon>Bacteroidota</taxon>
        <taxon>Cytophagia</taxon>
        <taxon>Cytophagales</taxon>
        <taxon>Flammeovirgaceae</taxon>
        <taxon>Flammeovirga</taxon>
    </lineage>
</organism>
<evidence type="ECO:0000256" key="3">
    <source>
        <dbReference type="ARBA" id="ARBA00022692"/>
    </source>
</evidence>
<proteinExistence type="inferred from homology"/>
<dbReference type="EMBL" id="CP076133">
    <property type="protein sequence ID" value="QWG04770.1"/>
    <property type="molecule type" value="Genomic_DNA"/>
</dbReference>
<keyword evidence="4 6" id="KW-1133">Transmembrane helix</keyword>
<dbReference type="GO" id="GO:0015209">
    <property type="term" value="F:cytosine transmembrane transporter activity"/>
    <property type="evidence" value="ECO:0007669"/>
    <property type="project" value="InterPro"/>
</dbReference>
<protein>
    <submittedName>
        <fullName evidence="7">Cytosine permease</fullName>
    </submittedName>
</protein>
<gene>
    <name evidence="7" type="ORF">KMW28_28145</name>
</gene>
<reference evidence="7 8" key="1">
    <citation type="submission" date="2021-05" db="EMBL/GenBank/DDBJ databases">
        <title>Comparative genomic studies on the polysaccharide-degrading batcterial strains of the Flammeovirga genus.</title>
        <authorList>
            <person name="Zewei F."/>
            <person name="Zheng Z."/>
            <person name="Yu L."/>
            <person name="Ruyue G."/>
            <person name="Yanhong M."/>
            <person name="Yuanyuan C."/>
            <person name="Jingyan G."/>
            <person name="Wenjun H."/>
        </authorList>
    </citation>
    <scope>NUCLEOTIDE SEQUENCE [LARGE SCALE GENOMIC DNA]</scope>
    <source>
        <strain evidence="7 8">NBRC:100898</strain>
    </source>
</reference>
<feature type="transmembrane region" description="Helical" evidence="6">
    <location>
        <begin position="21"/>
        <end position="41"/>
    </location>
</feature>
<feature type="transmembrane region" description="Helical" evidence="6">
    <location>
        <begin position="393"/>
        <end position="411"/>
    </location>
</feature>
<feature type="transmembrane region" description="Helical" evidence="6">
    <location>
        <begin position="306"/>
        <end position="326"/>
    </location>
</feature>
<dbReference type="Pfam" id="PF02133">
    <property type="entry name" value="Transp_cyt_pur"/>
    <property type="match status" value="1"/>
</dbReference>
<evidence type="ECO:0000256" key="4">
    <source>
        <dbReference type="ARBA" id="ARBA00022989"/>
    </source>
</evidence>
<keyword evidence="5 6" id="KW-0472">Membrane</keyword>
<evidence type="ECO:0000256" key="6">
    <source>
        <dbReference type="SAM" id="Phobius"/>
    </source>
</evidence>
<comment type="similarity">
    <text evidence="2">Belongs to the purine-cytosine permease (2.A.39) family.</text>
</comment>
<dbReference type="InterPro" id="IPR030191">
    <property type="entry name" value="CodB"/>
</dbReference>
<dbReference type="InterPro" id="IPR001248">
    <property type="entry name" value="Pur-cyt_permease"/>
</dbReference>
<dbReference type="GO" id="GO:0005886">
    <property type="term" value="C:plasma membrane"/>
    <property type="evidence" value="ECO:0007669"/>
    <property type="project" value="TreeGrafter"/>
</dbReference>
<name>A0AAX1NB28_9BACT</name>
<dbReference type="AlphaFoldDB" id="A0AAX1NB28"/>
<evidence type="ECO:0000313" key="8">
    <source>
        <dbReference type="Proteomes" id="UP000678679"/>
    </source>
</evidence>
<sequence>MSDSNQYTNSKVTSNDFMSGWAIALIIAGTGVSLPILYLGAEITLKAGFETALCAFGISTVVLSVLCILTTLIGNRSRLSTYMILSFPFGKQGVKLINLMIGICLLGWFAVALELLSEAINDTLLSTLNFDVPFWLISIIGSIIITSSTMYGIKSLEKLSNIFVPILLLFLIFVVYLTFDDQVSWDGIINYVPTSITLSTFEATSILIGSSILLPVLMADFSRFVFNDRHSLISILGVTIGFPLVLIISAVLAVNTGEIDIMKMMEKMDLIIPAFLLLFITTWVTNATNLYSVVLTFSTLSSKSNFKYLCIISSILGTLLAIGRFSEHLFDFLSLLGVFTPSVSAIYIIDFFILRKQVYHLEERKNFGIPALLSWLLSSIISLFTYYEQITITSFYFVDSLLIAGLMYFLLSKVEMKRSIRKKSFDSKVV</sequence>
<evidence type="ECO:0000256" key="5">
    <source>
        <dbReference type="ARBA" id="ARBA00023136"/>
    </source>
</evidence>
<feature type="transmembrane region" description="Helical" evidence="6">
    <location>
        <begin position="160"/>
        <end position="179"/>
    </location>
</feature>
<feature type="transmembrane region" description="Helical" evidence="6">
    <location>
        <begin position="199"/>
        <end position="219"/>
    </location>
</feature>
<comment type="subcellular location">
    <subcellularLocation>
        <location evidence="1">Membrane</location>
        <topology evidence="1">Multi-pass membrane protein</topology>
    </subcellularLocation>
</comment>
<accession>A0AAX1NB28</accession>
<dbReference type="PANTHER" id="PTHR30569">
    <property type="entry name" value="CYTOSINE TRANSPORTER CODB"/>
    <property type="match status" value="1"/>
</dbReference>
<dbReference type="RefSeq" id="WP_169662527.1">
    <property type="nucleotide sequence ID" value="NZ_CP076133.1"/>
</dbReference>
<keyword evidence="8" id="KW-1185">Reference proteome</keyword>
<dbReference type="Gene3D" id="1.10.4160.10">
    <property type="entry name" value="Hydantoin permease"/>
    <property type="match status" value="1"/>
</dbReference>
<feature type="transmembrane region" description="Helical" evidence="6">
    <location>
        <begin position="47"/>
        <end position="73"/>
    </location>
</feature>
<feature type="transmembrane region" description="Helical" evidence="6">
    <location>
        <begin position="231"/>
        <end position="254"/>
    </location>
</feature>
<dbReference type="KEGG" id="fya:KMW28_28145"/>
<evidence type="ECO:0000256" key="1">
    <source>
        <dbReference type="ARBA" id="ARBA00004141"/>
    </source>
</evidence>
<evidence type="ECO:0000256" key="2">
    <source>
        <dbReference type="ARBA" id="ARBA00008974"/>
    </source>
</evidence>
<feature type="transmembrane region" description="Helical" evidence="6">
    <location>
        <begin position="133"/>
        <end position="153"/>
    </location>
</feature>
<feature type="transmembrane region" description="Helical" evidence="6">
    <location>
        <begin position="366"/>
        <end position="387"/>
    </location>
</feature>
<feature type="transmembrane region" description="Helical" evidence="6">
    <location>
        <begin position="332"/>
        <end position="354"/>
    </location>
</feature>
<evidence type="ECO:0000313" key="7">
    <source>
        <dbReference type="EMBL" id="QWG04770.1"/>
    </source>
</evidence>
<dbReference type="Proteomes" id="UP000678679">
    <property type="component" value="Chromosome 2"/>
</dbReference>
<feature type="transmembrane region" description="Helical" evidence="6">
    <location>
        <begin position="274"/>
        <end position="294"/>
    </location>
</feature>
<keyword evidence="3 6" id="KW-0812">Transmembrane</keyword>